<evidence type="ECO:0000256" key="6">
    <source>
        <dbReference type="ARBA" id="ARBA00023136"/>
    </source>
</evidence>
<keyword evidence="10" id="KW-1185">Reference proteome</keyword>
<evidence type="ECO:0000313" key="9">
    <source>
        <dbReference type="EMBL" id="KOS13934.1"/>
    </source>
</evidence>
<dbReference type="GeneID" id="28730534"/>
<feature type="transmembrane region" description="Helical" evidence="8">
    <location>
        <begin position="254"/>
        <end position="274"/>
    </location>
</feature>
<feature type="transmembrane region" description="Helical" evidence="8">
    <location>
        <begin position="6"/>
        <end position="28"/>
    </location>
</feature>
<dbReference type="PANTHER" id="PTHR16133">
    <property type="entry name" value="SOLUTE CARRIER FAMILY 39 ZINC TRANSPORTER , MEMBER 9-RELATED"/>
    <property type="match status" value="1"/>
</dbReference>
<dbReference type="Pfam" id="PF02535">
    <property type="entry name" value="Zip"/>
    <property type="match status" value="1"/>
</dbReference>
<evidence type="ECO:0000256" key="7">
    <source>
        <dbReference type="SAM" id="MobiDB-lite"/>
    </source>
</evidence>
<evidence type="ECO:0000256" key="2">
    <source>
        <dbReference type="ARBA" id="ARBA00004394"/>
    </source>
</evidence>
<evidence type="ECO:0000256" key="3">
    <source>
        <dbReference type="ARBA" id="ARBA00022692"/>
    </source>
</evidence>
<keyword evidence="6 8" id="KW-0472">Membrane</keyword>
<dbReference type="RefSeq" id="XP_017991566.1">
    <property type="nucleotide sequence ID" value="XM_018138658.1"/>
</dbReference>
<dbReference type="GO" id="GO:0006829">
    <property type="term" value="P:zinc ion transport"/>
    <property type="evidence" value="ECO:0007669"/>
    <property type="project" value="InterPro"/>
</dbReference>
<feature type="region of interest" description="Disordered" evidence="7">
    <location>
        <begin position="112"/>
        <end position="139"/>
    </location>
</feature>
<comment type="subcellular location">
    <subcellularLocation>
        <location evidence="1">Endomembrane system</location>
        <topology evidence="1">Multi-pass membrane protein</topology>
    </subcellularLocation>
    <subcellularLocation>
        <location evidence="2">Golgi apparatus membrane</location>
    </subcellularLocation>
</comment>
<evidence type="ECO:0000256" key="5">
    <source>
        <dbReference type="ARBA" id="ARBA00023034"/>
    </source>
</evidence>
<comment type="caution">
    <text evidence="9">The sequence shown here is derived from an EMBL/GenBank/DDBJ whole genome shotgun (WGS) entry which is preliminary data.</text>
</comment>
<reference evidence="9 10" key="1">
    <citation type="submission" date="2015-07" db="EMBL/GenBank/DDBJ databases">
        <title>Draft Genome Sequence of Malassezia furfur CBS1878 and Malassezia pachydermatis CBS1879.</title>
        <authorList>
            <person name="Triana S."/>
            <person name="Ohm R."/>
            <person name="Gonzalez A."/>
            <person name="DeCock H."/>
            <person name="Restrepo S."/>
            <person name="Celis A."/>
        </authorList>
    </citation>
    <scope>NUCLEOTIDE SEQUENCE [LARGE SCALE GENOMIC DNA]</scope>
    <source>
        <strain evidence="9 10">CBS 1879</strain>
    </source>
</reference>
<keyword evidence="3 8" id="KW-0812">Transmembrane</keyword>
<evidence type="ECO:0000313" key="10">
    <source>
        <dbReference type="Proteomes" id="UP000037751"/>
    </source>
</evidence>
<dbReference type="GO" id="GO:0046873">
    <property type="term" value="F:metal ion transmembrane transporter activity"/>
    <property type="evidence" value="ECO:0007669"/>
    <property type="project" value="InterPro"/>
</dbReference>
<feature type="transmembrane region" description="Helical" evidence="8">
    <location>
        <begin position="152"/>
        <end position="173"/>
    </location>
</feature>
<feature type="region of interest" description="Disordered" evidence="7">
    <location>
        <begin position="290"/>
        <end position="332"/>
    </location>
</feature>
<feature type="compositionally biased region" description="Basic and acidic residues" evidence="7">
    <location>
        <begin position="290"/>
        <end position="302"/>
    </location>
</feature>
<feature type="transmembrane region" description="Helical" evidence="8">
    <location>
        <begin position="40"/>
        <end position="63"/>
    </location>
</feature>
<name>A0A0M8MTB7_9BASI</name>
<dbReference type="EMBL" id="LGAV01000004">
    <property type="protein sequence ID" value="KOS13934.1"/>
    <property type="molecule type" value="Genomic_DNA"/>
</dbReference>
<sequence>MGDGAVLFIVCCMMAVGTYLVATLPLVFQLSRSSLRKLELWGAGLLLGAALTVVIPEGIASVYKGDMCPGPGQEHPKKEHHFLRPKDVIALSLLCGFVLMFVVDQHMIAQSHRQGEQNGQPVSMTHGEEGPEESSSEWRPNASFHQSFKKMVGNLLGVLLHAVADGIAMGSSIESVDTSLRFVVVLAIMVHKAPASIGICTLMMSRQLRRNDIHLGILIFSLTTPISALLTYFTLQMLFVTSASSGDGMDAREIGAILSFSGGTFLYVAIHAVMELASSEADVLAATHSEHVHHPHDHDHPIHAHLAAPSSHTPLHSSRTEDPESISPLPVQPAHHTTSSLVYVVLGSIVPRLLQLLIGDHVHPH</sequence>
<evidence type="ECO:0000256" key="8">
    <source>
        <dbReference type="SAM" id="Phobius"/>
    </source>
</evidence>
<dbReference type="PANTHER" id="PTHR16133:SF0">
    <property type="entry name" value="ZINC_IRON REGULATED TRANSPORTER-RELATED PROTEIN 102B, ISOFORM E"/>
    <property type="match status" value="1"/>
</dbReference>
<evidence type="ECO:0000256" key="1">
    <source>
        <dbReference type="ARBA" id="ARBA00004127"/>
    </source>
</evidence>
<evidence type="ECO:0000256" key="4">
    <source>
        <dbReference type="ARBA" id="ARBA00022989"/>
    </source>
</evidence>
<feature type="transmembrane region" description="Helical" evidence="8">
    <location>
        <begin position="179"/>
        <end position="203"/>
    </location>
</feature>
<proteinExistence type="predicted"/>
<dbReference type="InterPro" id="IPR003689">
    <property type="entry name" value="ZIP"/>
</dbReference>
<dbReference type="GO" id="GO:0000139">
    <property type="term" value="C:Golgi membrane"/>
    <property type="evidence" value="ECO:0007669"/>
    <property type="project" value="UniProtKB-SubCell"/>
</dbReference>
<feature type="transmembrane region" description="Helical" evidence="8">
    <location>
        <begin position="83"/>
        <end position="103"/>
    </location>
</feature>
<dbReference type="VEuPathDB" id="FungiDB:Malapachy_4205"/>
<keyword evidence="5" id="KW-0333">Golgi apparatus</keyword>
<gene>
    <name evidence="9" type="ORF">Malapachy_4205</name>
</gene>
<dbReference type="Proteomes" id="UP000037751">
    <property type="component" value="Unassembled WGS sequence"/>
</dbReference>
<dbReference type="InterPro" id="IPR045891">
    <property type="entry name" value="ZIP9"/>
</dbReference>
<dbReference type="AlphaFoldDB" id="A0A0M8MTB7"/>
<protein>
    <submittedName>
        <fullName evidence="9">Zinc transporter zip9-b-like protein</fullName>
    </submittedName>
</protein>
<dbReference type="OrthoDB" id="19859at2759"/>
<feature type="transmembrane region" description="Helical" evidence="8">
    <location>
        <begin position="215"/>
        <end position="234"/>
    </location>
</feature>
<organism evidence="9 10">
    <name type="scientific">Malassezia pachydermatis</name>
    <dbReference type="NCBI Taxonomy" id="77020"/>
    <lineage>
        <taxon>Eukaryota</taxon>
        <taxon>Fungi</taxon>
        <taxon>Dikarya</taxon>
        <taxon>Basidiomycota</taxon>
        <taxon>Ustilaginomycotina</taxon>
        <taxon>Malasseziomycetes</taxon>
        <taxon>Malasseziales</taxon>
        <taxon>Malasseziaceae</taxon>
        <taxon>Malassezia</taxon>
    </lineage>
</organism>
<accession>A0A0M8MTB7</accession>
<dbReference type="STRING" id="77020.A0A0M8MTB7"/>
<keyword evidence="4 8" id="KW-1133">Transmembrane helix</keyword>